<evidence type="ECO:0000256" key="2">
    <source>
        <dbReference type="SAM" id="MobiDB-lite"/>
    </source>
</evidence>
<feature type="region of interest" description="Disordered" evidence="2">
    <location>
        <begin position="299"/>
        <end position="322"/>
    </location>
</feature>
<name>A0A836CE00_9STRA</name>
<dbReference type="InterPro" id="IPR029602">
    <property type="entry name" value="IFT74"/>
</dbReference>
<dbReference type="EMBL" id="JAFCMP010000390">
    <property type="protein sequence ID" value="KAG5180491.1"/>
    <property type="molecule type" value="Genomic_DNA"/>
</dbReference>
<gene>
    <name evidence="3" type="ORF">JKP88DRAFT_323987</name>
</gene>
<dbReference type="PANTHER" id="PTHR31432:SF0">
    <property type="entry name" value="INTRAFLAGELLAR TRANSPORT PROTEIN 74 HOMOLOG"/>
    <property type="match status" value="1"/>
</dbReference>
<dbReference type="GO" id="GO:0035735">
    <property type="term" value="P:intraciliary transport involved in cilium assembly"/>
    <property type="evidence" value="ECO:0007669"/>
    <property type="project" value="TreeGrafter"/>
</dbReference>
<evidence type="ECO:0000313" key="4">
    <source>
        <dbReference type="Proteomes" id="UP000664859"/>
    </source>
</evidence>
<dbReference type="GO" id="GO:0030992">
    <property type="term" value="C:intraciliary transport particle B"/>
    <property type="evidence" value="ECO:0007669"/>
    <property type="project" value="InterPro"/>
</dbReference>
<comment type="caution">
    <text evidence="3">The sequence shown here is derived from an EMBL/GenBank/DDBJ whole genome shotgun (WGS) entry which is preliminary data.</text>
</comment>
<dbReference type="Gene3D" id="1.10.287.1490">
    <property type="match status" value="1"/>
</dbReference>
<proteinExistence type="predicted"/>
<dbReference type="Proteomes" id="UP000664859">
    <property type="component" value="Unassembled WGS sequence"/>
</dbReference>
<reference evidence="3" key="1">
    <citation type="submission" date="2021-02" db="EMBL/GenBank/DDBJ databases">
        <title>First Annotated Genome of the Yellow-green Alga Tribonema minus.</title>
        <authorList>
            <person name="Mahan K.M."/>
        </authorList>
    </citation>
    <scope>NUCLEOTIDE SEQUENCE</scope>
    <source>
        <strain evidence="3">UTEX B ZZ1240</strain>
    </source>
</reference>
<organism evidence="3 4">
    <name type="scientific">Tribonema minus</name>
    <dbReference type="NCBI Taxonomy" id="303371"/>
    <lineage>
        <taxon>Eukaryota</taxon>
        <taxon>Sar</taxon>
        <taxon>Stramenopiles</taxon>
        <taxon>Ochrophyta</taxon>
        <taxon>PX clade</taxon>
        <taxon>Xanthophyceae</taxon>
        <taxon>Tribonematales</taxon>
        <taxon>Tribonemataceae</taxon>
        <taxon>Tribonema</taxon>
    </lineage>
</organism>
<dbReference type="AlphaFoldDB" id="A0A836CE00"/>
<dbReference type="PANTHER" id="PTHR31432">
    <property type="entry name" value="INTRAFLAGELLAR TRANSPORT PROTEIN 74 HOMOLOG"/>
    <property type="match status" value="1"/>
</dbReference>
<feature type="coiled-coil region" evidence="1">
    <location>
        <begin position="179"/>
        <end position="281"/>
    </location>
</feature>
<feature type="compositionally biased region" description="Polar residues" evidence="2">
    <location>
        <begin position="1"/>
        <end position="11"/>
    </location>
</feature>
<accession>A0A836CE00</accession>
<keyword evidence="3" id="KW-0966">Cell projection</keyword>
<protein>
    <submittedName>
        <fullName evidence="3">Intraflagellar transport protein 74</fullName>
    </submittedName>
</protein>
<evidence type="ECO:0000256" key="1">
    <source>
        <dbReference type="SAM" id="Coils"/>
    </source>
</evidence>
<feature type="compositionally biased region" description="Low complexity" evidence="2">
    <location>
        <begin position="12"/>
        <end position="29"/>
    </location>
</feature>
<dbReference type="GO" id="GO:0048487">
    <property type="term" value="F:beta-tubulin binding"/>
    <property type="evidence" value="ECO:0007669"/>
    <property type="project" value="InterPro"/>
</dbReference>
<feature type="coiled-coil region" evidence="1">
    <location>
        <begin position="83"/>
        <end position="148"/>
    </location>
</feature>
<keyword evidence="4" id="KW-1185">Reference proteome</keyword>
<evidence type="ECO:0000313" key="3">
    <source>
        <dbReference type="EMBL" id="KAG5180491.1"/>
    </source>
</evidence>
<keyword evidence="3" id="KW-0969">Cilium</keyword>
<dbReference type="OrthoDB" id="444379at2759"/>
<keyword evidence="1" id="KW-0175">Coiled coil</keyword>
<feature type="region of interest" description="Disordered" evidence="2">
    <location>
        <begin position="1"/>
        <end position="36"/>
    </location>
</feature>
<sequence length="461" mass="50943">MRRAPPTSSGQMPPGTGLRTGTGMRMRTGAAPPTASREAAYGVALTHEVNVDNRPVTQQGMSGMRTSQGAGPGRLVQDGSFFLGQLRQKIMDIQRELAKLKAEGEQHTKDSSQYGGLERTYETLLAEVKNLEGTLADHNLAMDKARTTADPGEVVAYLSELEDRNRRNARELDNVFLSKQERERAVADVEQAIAQVHREMEGRVNAMDPQKLEEYRGLVQRSQQLEAEVASVQAETDAMTARIKEHEARMGPKGGSYRQEYKDVEREVGRLRRQRDALAADIELASMEPKAAREKLLAKVKADQDRSKDLDRRSADTASEMEKMRAAVAEAEADARAGRSGAGEIDPSKVEVLQRRDAEMSEFIDRFDATRAGVLQEQSRAQEAIVALLAHISSGLEAQHTIPEQAQVTMRRLQGEKEKRLAEMAKIDTLDEKIPVELKSLRDKVRGPSCSSAQQAGIDCV</sequence>
<keyword evidence="3" id="KW-0282">Flagellum</keyword>
<dbReference type="GO" id="GO:0005929">
    <property type="term" value="C:cilium"/>
    <property type="evidence" value="ECO:0007669"/>
    <property type="project" value="TreeGrafter"/>
</dbReference>